<feature type="non-terminal residue" evidence="1">
    <location>
        <position position="1"/>
    </location>
</feature>
<accession>A0A392UGW1</accession>
<keyword evidence="2" id="KW-1185">Reference proteome</keyword>
<proteinExistence type="predicted"/>
<organism evidence="1 2">
    <name type="scientific">Trifolium medium</name>
    <dbReference type="NCBI Taxonomy" id="97028"/>
    <lineage>
        <taxon>Eukaryota</taxon>
        <taxon>Viridiplantae</taxon>
        <taxon>Streptophyta</taxon>
        <taxon>Embryophyta</taxon>
        <taxon>Tracheophyta</taxon>
        <taxon>Spermatophyta</taxon>
        <taxon>Magnoliopsida</taxon>
        <taxon>eudicotyledons</taxon>
        <taxon>Gunneridae</taxon>
        <taxon>Pentapetalae</taxon>
        <taxon>rosids</taxon>
        <taxon>fabids</taxon>
        <taxon>Fabales</taxon>
        <taxon>Fabaceae</taxon>
        <taxon>Papilionoideae</taxon>
        <taxon>50 kb inversion clade</taxon>
        <taxon>NPAAA clade</taxon>
        <taxon>Hologalegina</taxon>
        <taxon>IRL clade</taxon>
        <taxon>Trifolieae</taxon>
        <taxon>Trifolium</taxon>
    </lineage>
</organism>
<name>A0A392UGW1_9FABA</name>
<dbReference type="Proteomes" id="UP000265520">
    <property type="component" value="Unassembled WGS sequence"/>
</dbReference>
<dbReference type="AlphaFoldDB" id="A0A392UGW1"/>
<dbReference type="EMBL" id="LXQA010786508">
    <property type="protein sequence ID" value="MCI70955.1"/>
    <property type="molecule type" value="Genomic_DNA"/>
</dbReference>
<comment type="caution">
    <text evidence="1">The sequence shown here is derived from an EMBL/GenBank/DDBJ whole genome shotgun (WGS) entry which is preliminary data.</text>
</comment>
<sequence>AQILVHGSFYVLETVHGSHGENSKRGVNVVAPTALDIDLNLCRIQTVE</sequence>
<protein>
    <submittedName>
        <fullName evidence="1">Uncharacterized protein</fullName>
    </submittedName>
</protein>
<evidence type="ECO:0000313" key="1">
    <source>
        <dbReference type="EMBL" id="MCI70955.1"/>
    </source>
</evidence>
<evidence type="ECO:0000313" key="2">
    <source>
        <dbReference type="Proteomes" id="UP000265520"/>
    </source>
</evidence>
<reference evidence="1 2" key="1">
    <citation type="journal article" date="2018" name="Front. Plant Sci.">
        <title>Red Clover (Trifolium pratense) and Zigzag Clover (T. medium) - A Picture of Genomic Similarities and Differences.</title>
        <authorList>
            <person name="Dluhosova J."/>
            <person name="Istvanek J."/>
            <person name="Nedelnik J."/>
            <person name="Repkova J."/>
        </authorList>
    </citation>
    <scope>NUCLEOTIDE SEQUENCE [LARGE SCALE GENOMIC DNA]</scope>
    <source>
        <strain evidence="2">cv. 10/8</strain>
        <tissue evidence="1">Leaf</tissue>
    </source>
</reference>